<dbReference type="EMBL" id="JBBNAG010000012">
    <property type="protein sequence ID" value="KAK9089702.1"/>
    <property type="molecule type" value="Genomic_DNA"/>
</dbReference>
<evidence type="ECO:0000256" key="7">
    <source>
        <dbReference type="ARBA" id="ARBA00023065"/>
    </source>
</evidence>
<dbReference type="GO" id="GO:0012505">
    <property type="term" value="C:endomembrane system"/>
    <property type="evidence" value="ECO:0007669"/>
    <property type="project" value="TreeGrafter"/>
</dbReference>
<feature type="domain" description="Cation/H(+) antiporter C-terminal" evidence="14">
    <location>
        <begin position="706"/>
        <end position="863"/>
    </location>
</feature>
<dbReference type="InterPro" id="IPR057290">
    <property type="entry name" value="CHX17_C"/>
</dbReference>
<dbReference type="PANTHER" id="PTHR32468">
    <property type="entry name" value="CATION/H + ANTIPORTER"/>
    <property type="match status" value="1"/>
</dbReference>
<dbReference type="InterPro" id="IPR057291">
    <property type="entry name" value="CHX17_2nd"/>
</dbReference>
<evidence type="ECO:0000256" key="2">
    <source>
        <dbReference type="ARBA" id="ARBA00022448"/>
    </source>
</evidence>
<dbReference type="Proteomes" id="UP001419268">
    <property type="component" value="Unassembled WGS sequence"/>
</dbReference>
<feature type="region of interest" description="Disordered" evidence="10">
    <location>
        <begin position="872"/>
        <end position="897"/>
    </location>
</feature>
<feature type="transmembrane region" description="Helical" evidence="11">
    <location>
        <begin position="155"/>
        <end position="177"/>
    </location>
</feature>
<dbReference type="Pfam" id="PF23256">
    <property type="entry name" value="CHX17_2nd"/>
    <property type="match status" value="1"/>
</dbReference>
<feature type="domain" description="Cation/H+ exchanger transmembrane" evidence="12">
    <location>
        <begin position="87"/>
        <end position="512"/>
    </location>
</feature>
<evidence type="ECO:0008006" key="17">
    <source>
        <dbReference type="Google" id="ProtNLM"/>
    </source>
</evidence>
<dbReference type="AlphaFoldDB" id="A0AAP0EF63"/>
<feature type="transmembrane region" description="Helical" evidence="11">
    <location>
        <begin position="401"/>
        <end position="420"/>
    </location>
</feature>
<feature type="transmembrane region" description="Helical" evidence="11">
    <location>
        <begin position="432"/>
        <end position="451"/>
    </location>
</feature>
<dbReference type="Gene3D" id="1.20.1530.20">
    <property type="match status" value="1"/>
</dbReference>
<proteinExistence type="inferred from homology"/>
<feature type="transmembrane region" description="Helical" evidence="11">
    <location>
        <begin position="494"/>
        <end position="516"/>
    </location>
</feature>
<evidence type="ECO:0000256" key="8">
    <source>
        <dbReference type="ARBA" id="ARBA00023136"/>
    </source>
</evidence>
<dbReference type="InterPro" id="IPR006153">
    <property type="entry name" value="Cation/H_exchanger_TM"/>
</dbReference>
<dbReference type="GO" id="GO:0006885">
    <property type="term" value="P:regulation of pH"/>
    <property type="evidence" value="ECO:0007669"/>
    <property type="project" value="TreeGrafter"/>
</dbReference>
<evidence type="ECO:0000256" key="10">
    <source>
        <dbReference type="SAM" id="MobiDB-lite"/>
    </source>
</evidence>
<keyword evidence="5" id="KW-0630">Potassium</keyword>
<dbReference type="GO" id="GO:0006813">
    <property type="term" value="P:potassium ion transport"/>
    <property type="evidence" value="ECO:0007669"/>
    <property type="project" value="UniProtKB-KW"/>
</dbReference>
<feature type="domain" description="Cation/H(+) antiporter central" evidence="13">
    <location>
        <begin position="571"/>
        <end position="702"/>
    </location>
</feature>
<name>A0AAP0EF63_9MAGN</name>
<evidence type="ECO:0000313" key="15">
    <source>
        <dbReference type="EMBL" id="KAK9089702.1"/>
    </source>
</evidence>
<feature type="transmembrane region" description="Helical" evidence="11">
    <location>
        <begin position="232"/>
        <end position="255"/>
    </location>
</feature>
<evidence type="ECO:0000256" key="1">
    <source>
        <dbReference type="ARBA" id="ARBA00004141"/>
    </source>
</evidence>
<dbReference type="GO" id="GO:0015297">
    <property type="term" value="F:antiporter activity"/>
    <property type="evidence" value="ECO:0007669"/>
    <property type="project" value="InterPro"/>
</dbReference>
<feature type="transmembrane region" description="Helical" evidence="11">
    <location>
        <begin position="352"/>
        <end position="370"/>
    </location>
</feature>
<comment type="similarity">
    <text evidence="9">Belongs to the monovalent cation:proton antiporter 2 (CPA2) transporter (TC 2.A.37) family. CHX (TC 2.A.37.4) subfamily.</text>
</comment>
<feature type="transmembrane region" description="Helical" evidence="11">
    <location>
        <begin position="267"/>
        <end position="289"/>
    </location>
</feature>
<evidence type="ECO:0000256" key="6">
    <source>
        <dbReference type="ARBA" id="ARBA00022989"/>
    </source>
</evidence>
<accession>A0AAP0EF63</accession>
<dbReference type="InterPro" id="IPR038770">
    <property type="entry name" value="Na+/solute_symporter_sf"/>
</dbReference>
<evidence type="ECO:0000256" key="4">
    <source>
        <dbReference type="ARBA" id="ARBA00022692"/>
    </source>
</evidence>
<sequence length="897" mass="99018">MFEKVRLAELQGSFCDGAIWSIEIDGAVHSYPNVGPEPAYLFNDGSRYTEDNPMICFKSLSIPSNGMWQGDDLLKYSFPLFLAQIILVVLVIRILMFVLRPLRQPRVVPEILCGLLLGPSGLGRIIGEYTNFYNGKDVVEKGRVFWFTMFPDSSITVFETLSYIGIIYYTFLVGLEVDLRMFKRTGKKAAMIALTSIAVPFLIAFSVSNGIGNITTKPHKMHRKLISKVHRVAQPLFLGISMALTDFPVVASILTENKLINGEIGRVAMSSSIIIDTAMWVALAGAIPLSDISYVYVNLPGDDPELKTAKAAPLYIFISSIVFLAVSFLVVRPVIIRLMKKKPEGESFKQSHICLVLVAVLAFALVTEMIGAHAVFGSLVLGLIIPSGTLATTLIDSFDDFVSGILVPMFYVISGLRTNIPTLFNHADDYKALIFVIIGTFGAKAASAFLISMFSKMQPNDGITLGLLLNSKGLMQVLVLNIARDLEVLDQRSFSIMVFASLLMTSIISPLVNFIYMSARGFTRNKYNTFDVLWKSSTELRIVACLHTQRQAPGIINLVEIVKPSKDTPMSIYAFNLVELTGRASAMLIVNSAGNSNRTHAQSEQINTAFKNYEKKHHSVLTETITTISPYDTMHEDICKLADEKRSTFIILPFHKQQAIDGTMETINPAHRNINQNVLVNSPCTTGILVDRGLGASGSESAVQHIALLFFGGSDDREALSFVRRISHKQNIRLDILRIFTADTLEEPTGEDQPLTIFTHKEKEKQIDDDYVSRFRKSTESIESITYNEIAITNIEEMTIAIRSMESNTGLFVVGRRPNVSSSLTVALAEWSEFPELGLVGDLLASSDFKTTMSVLIVQQFAGNIGRQTGSAMGTPTSLHNHSELEPFSASSSKALR</sequence>
<dbReference type="GO" id="GO:1902600">
    <property type="term" value="P:proton transmembrane transport"/>
    <property type="evidence" value="ECO:0007669"/>
    <property type="project" value="InterPro"/>
</dbReference>
<protein>
    <recommendedName>
        <fullName evidence="17">Cation/H+ exchanger domain-containing protein</fullName>
    </recommendedName>
</protein>
<keyword evidence="7" id="KW-0406">Ion transport</keyword>
<evidence type="ECO:0000256" key="5">
    <source>
        <dbReference type="ARBA" id="ARBA00022958"/>
    </source>
</evidence>
<feature type="transmembrane region" description="Helical" evidence="11">
    <location>
        <begin position="76"/>
        <end position="95"/>
    </location>
</feature>
<evidence type="ECO:0000256" key="11">
    <source>
        <dbReference type="SAM" id="Phobius"/>
    </source>
</evidence>
<organism evidence="15 16">
    <name type="scientific">Stephania cephalantha</name>
    <dbReference type="NCBI Taxonomy" id="152367"/>
    <lineage>
        <taxon>Eukaryota</taxon>
        <taxon>Viridiplantae</taxon>
        <taxon>Streptophyta</taxon>
        <taxon>Embryophyta</taxon>
        <taxon>Tracheophyta</taxon>
        <taxon>Spermatophyta</taxon>
        <taxon>Magnoliopsida</taxon>
        <taxon>Ranunculales</taxon>
        <taxon>Menispermaceae</taxon>
        <taxon>Menispermoideae</taxon>
        <taxon>Cissampelideae</taxon>
        <taxon>Stephania</taxon>
    </lineage>
</organism>
<evidence type="ECO:0000259" key="12">
    <source>
        <dbReference type="Pfam" id="PF00999"/>
    </source>
</evidence>
<dbReference type="GO" id="GO:0016020">
    <property type="term" value="C:membrane"/>
    <property type="evidence" value="ECO:0007669"/>
    <property type="project" value="UniProtKB-SubCell"/>
</dbReference>
<evidence type="ECO:0000256" key="9">
    <source>
        <dbReference type="ARBA" id="ARBA00038341"/>
    </source>
</evidence>
<keyword evidence="8 11" id="KW-0472">Membrane</keyword>
<keyword evidence="6 11" id="KW-1133">Transmembrane helix</keyword>
<evidence type="ECO:0000256" key="3">
    <source>
        <dbReference type="ARBA" id="ARBA00022538"/>
    </source>
</evidence>
<feature type="transmembrane region" description="Helical" evidence="11">
    <location>
        <begin position="312"/>
        <end position="331"/>
    </location>
</feature>
<evidence type="ECO:0000313" key="16">
    <source>
        <dbReference type="Proteomes" id="UP001419268"/>
    </source>
</evidence>
<keyword evidence="4 11" id="KW-0812">Transmembrane</keyword>
<dbReference type="Pfam" id="PF23259">
    <property type="entry name" value="CHX17_C"/>
    <property type="match status" value="1"/>
</dbReference>
<dbReference type="InterPro" id="IPR050794">
    <property type="entry name" value="CPA2_transporter"/>
</dbReference>
<evidence type="ECO:0000259" key="14">
    <source>
        <dbReference type="Pfam" id="PF23259"/>
    </source>
</evidence>
<feature type="transmembrane region" description="Helical" evidence="11">
    <location>
        <begin position="189"/>
        <end position="212"/>
    </location>
</feature>
<comment type="caution">
    <text evidence="15">The sequence shown here is derived from an EMBL/GenBank/DDBJ whole genome shotgun (WGS) entry which is preliminary data.</text>
</comment>
<dbReference type="Pfam" id="PF00999">
    <property type="entry name" value="Na_H_Exchanger"/>
    <property type="match status" value="1"/>
</dbReference>
<keyword evidence="2" id="KW-0813">Transport</keyword>
<comment type="subcellular location">
    <subcellularLocation>
        <location evidence="1">Membrane</location>
        <topology evidence="1">Multi-pass membrane protein</topology>
    </subcellularLocation>
</comment>
<evidence type="ECO:0000259" key="13">
    <source>
        <dbReference type="Pfam" id="PF23256"/>
    </source>
</evidence>
<keyword evidence="3" id="KW-0633">Potassium transport</keyword>
<dbReference type="PANTHER" id="PTHR32468:SF164">
    <property type="entry name" value="OS05G0485000 PROTEIN"/>
    <property type="match status" value="1"/>
</dbReference>
<reference evidence="15 16" key="1">
    <citation type="submission" date="2024-01" db="EMBL/GenBank/DDBJ databases">
        <title>Genome assemblies of Stephania.</title>
        <authorList>
            <person name="Yang L."/>
        </authorList>
    </citation>
    <scope>NUCLEOTIDE SEQUENCE [LARGE SCALE GENOMIC DNA]</scope>
    <source>
        <strain evidence="15">JXDWG</strain>
        <tissue evidence="15">Leaf</tissue>
    </source>
</reference>
<keyword evidence="16" id="KW-1185">Reference proteome</keyword>
<gene>
    <name evidence="15" type="ORF">Scep_028784</name>
</gene>